<reference evidence="2" key="1">
    <citation type="submission" date="2023-03" db="EMBL/GenBank/DDBJ databases">
        <title>Massive genome expansion in bonnet fungi (Mycena s.s.) driven by repeated elements and novel gene families across ecological guilds.</title>
        <authorList>
            <consortium name="Lawrence Berkeley National Laboratory"/>
            <person name="Harder C.B."/>
            <person name="Miyauchi S."/>
            <person name="Viragh M."/>
            <person name="Kuo A."/>
            <person name="Thoen E."/>
            <person name="Andreopoulos B."/>
            <person name="Lu D."/>
            <person name="Skrede I."/>
            <person name="Drula E."/>
            <person name="Henrissat B."/>
            <person name="Morin E."/>
            <person name="Kohler A."/>
            <person name="Barry K."/>
            <person name="LaButti K."/>
            <person name="Morin E."/>
            <person name="Salamov A."/>
            <person name="Lipzen A."/>
            <person name="Mereny Z."/>
            <person name="Hegedus B."/>
            <person name="Baldrian P."/>
            <person name="Stursova M."/>
            <person name="Weitz H."/>
            <person name="Taylor A."/>
            <person name="Grigoriev I.V."/>
            <person name="Nagy L.G."/>
            <person name="Martin F."/>
            <person name="Kauserud H."/>
        </authorList>
    </citation>
    <scope>NUCLEOTIDE SEQUENCE</scope>
    <source>
        <strain evidence="2">9144</strain>
    </source>
</reference>
<accession>A0AAD6VRJ8</accession>
<organism evidence="2 3">
    <name type="scientific">Mycena pura</name>
    <dbReference type="NCBI Taxonomy" id="153505"/>
    <lineage>
        <taxon>Eukaryota</taxon>
        <taxon>Fungi</taxon>
        <taxon>Dikarya</taxon>
        <taxon>Basidiomycota</taxon>
        <taxon>Agaricomycotina</taxon>
        <taxon>Agaricomycetes</taxon>
        <taxon>Agaricomycetidae</taxon>
        <taxon>Agaricales</taxon>
        <taxon>Marasmiineae</taxon>
        <taxon>Mycenaceae</taxon>
        <taxon>Mycena</taxon>
    </lineage>
</organism>
<keyword evidence="3" id="KW-1185">Reference proteome</keyword>
<name>A0AAD6VRJ8_9AGAR</name>
<evidence type="ECO:0000259" key="1">
    <source>
        <dbReference type="Pfam" id="PF20415"/>
    </source>
</evidence>
<feature type="domain" description="DUF6699" evidence="1">
    <location>
        <begin position="65"/>
        <end position="186"/>
    </location>
</feature>
<dbReference type="EMBL" id="JARJCW010000013">
    <property type="protein sequence ID" value="KAJ7217698.1"/>
    <property type="molecule type" value="Genomic_DNA"/>
</dbReference>
<comment type="caution">
    <text evidence="2">The sequence shown here is derived from an EMBL/GenBank/DDBJ whole genome shotgun (WGS) entry which is preliminary data.</text>
</comment>
<dbReference type="AlphaFoldDB" id="A0AAD6VRJ8"/>
<dbReference type="Pfam" id="PF20415">
    <property type="entry name" value="DUF6699"/>
    <property type="match status" value="1"/>
</dbReference>
<gene>
    <name evidence="2" type="ORF">GGX14DRAFT_549959</name>
</gene>
<protein>
    <recommendedName>
        <fullName evidence="1">DUF6699 domain-containing protein</fullName>
    </recommendedName>
</protein>
<dbReference type="Proteomes" id="UP001219525">
    <property type="component" value="Unassembled WGS sequence"/>
</dbReference>
<evidence type="ECO:0000313" key="3">
    <source>
        <dbReference type="Proteomes" id="UP001219525"/>
    </source>
</evidence>
<sequence length="213" mass="23839">MNHPWGNNPWQPPAFYNQPGAFAPPQPGFQGFWGQHGWAPPSGVAFSTKYPTLHPVLASDTTQVRYDVRKKARNDIPPATYVPVRGQFATATSASHVRLISKAFPWSIDVMSNTPVTCEAVWDALHVALQQPIQDSEWGFIVGEKKLRETVDKAARRRAETDGEETLTLKRIDWLGSNTIFKGLDRLEEFQEVRLLPGVEPCTETWVVKLGSS</sequence>
<proteinExistence type="predicted"/>
<evidence type="ECO:0000313" key="2">
    <source>
        <dbReference type="EMBL" id="KAJ7217698.1"/>
    </source>
</evidence>
<dbReference type="InterPro" id="IPR046522">
    <property type="entry name" value="DUF6699"/>
</dbReference>